<evidence type="ECO:0000313" key="2">
    <source>
        <dbReference type="EMBL" id="MVZ98894.1"/>
    </source>
</evidence>
<sequence>MPTVSSTPTREIYATPGTPDAVAPPPPSRTLTWSSFWISRRLPGARTVVLDLDPGIPVIAPGDWPEQRIKEVRIIPGHDPARRPGAHHSATFADLDAMNASELLTDLLHLSDGRMAT</sequence>
<gene>
    <name evidence="2" type="ORF">F8568_000540</name>
</gene>
<keyword evidence="3" id="KW-1185">Reference proteome</keyword>
<proteinExistence type="predicted"/>
<dbReference type="Proteomes" id="UP000462055">
    <property type="component" value="Unassembled WGS sequence"/>
</dbReference>
<accession>A0A6I4M3F9</accession>
<comment type="caution">
    <text evidence="2">The sequence shown here is derived from an EMBL/GenBank/DDBJ whole genome shotgun (WGS) entry which is preliminary data.</text>
</comment>
<dbReference type="RefSeq" id="WP_151590032.1">
    <property type="nucleotide sequence ID" value="NZ_WBMS02000001.1"/>
</dbReference>
<name>A0A6I4M3F9_9ACTN</name>
<reference evidence="2" key="1">
    <citation type="submission" date="2019-12" db="EMBL/GenBank/DDBJ databases">
        <title>Actinomadura physcomitrii sp. nov., a novel actinomycete isolated from moss [Physcomitrium sphaericum (Ludw) Fuernr].</title>
        <authorList>
            <person name="Zhuang X."/>
        </authorList>
    </citation>
    <scope>NUCLEOTIDE SEQUENCE [LARGE SCALE GENOMIC DNA]</scope>
    <source>
        <strain evidence="2">LD22</strain>
    </source>
</reference>
<evidence type="ECO:0000313" key="3">
    <source>
        <dbReference type="Proteomes" id="UP000462055"/>
    </source>
</evidence>
<organism evidence="2 3">
    <name type="scientific">Actinomadura physcomitrii</name>
    <dbReference type="NCBI Taxonomy" id="2650748"/>
    <lineage>
        <taxon>Bacteria</taxon>
        <taxon>Bacillati</taxon>
        <taxon>Actinomycetota</taxon>
        <taxon>Actinomycetes</taxon>
        <taxon>Streptosporangiales</taxon>
        <taxon>Thermomonosporaceae</taxon>
        <taxon>Actinomadura</taxon>
    </lineage>
</organism>
<dbReference type="EMBL" id="WBMS02000001">
    <property type="protein sequence ID" value="MVZ98894.1"/>
    <property type="molecule type" value="Genomic_DNA"/>
</dbReference>
<evidence type="ECO:0000256" key="1">
    <source>
        <dbReference type="SAM" id="MobiDB-lite"/>
    </source>
</evidence>
<protein>
    <submittedName>
        <fullName evidence="2">Uncharacterized protein</fullName>
    </submittedName>
</protein>
<feature type="region of interest" description="Disordered" evidence="1">
    <location>
        <begin position="1"/>
        <end position="27"/>
    </location>
</feature>
<dbReference type="AlphaFoldDB" id="A0A6I4M3F9"/>